<sequence>MKKKQVLAVSSALMIGTTTALTGLPTPVMAQENTEVVQEAVVEENKTEQVPVEQKTENAEVQENITDKEQEETAENAETLKEESTKQETPATPEKEVVTEDKTVEASKNTEVKAGSIAIDEAHFPDKVFREQIIAEFDKDGDSVLSVDEISKAQFLNLHDMKTISSLEGIQYLTNLQSLDVSTTSVSDLSPVKNSSLKRLDCRSSKVRSVDLTRYPNLEAFVCDNTSINSLDVSKNEKLNTLFADSTSISNLDVTNNPNLEQLSCSNTGLMELDVTHNPQLVTLDIGDTKVKTLDISKNPNLKQLSCYMTNIAELDVTKNTKLTRLFCHDTTIKKLDLSNNLELEMLRCGEIFEQGIRGLDISKNTKIKKLICDDLYWLNVGENKVLENNHAFVGNGYIDIKGNKIDLKKDVEQGIDISKVKVTANGTLDKDTGIITVDDVKKPVTYEYDCGTYKDGNVVLKVELSLNSQGEDNTAPTISANDVTLNVGDTFDPLANVTATDKEDGTITLTKDNIVANDVDTSKAGTYHVTYKVTDKNGASAKKTITVTVKQNTGDLNSAPIISANDVTLNVGDTFDPLANVTATDKEDGTIILTKDNIIANDVDTSKAGTYHVTFRVVDKNGAITEKTITVTVKEKVTNKPVSPQQPQKPSKPTTPTKPSGQKNPVKTGDMTNVGLFTSMFAGSTGVLAVLLTTKTYPGGLLHDPSTFYTEKRRDSKHY</sequence>
<dbReference type="AlphaFoldDB" id="W0UUF9"/>
<keyword evidence="2" id="KW-0677">Repeat</keyword>
<organism evidence="6">
    <name type="scientific">Clostridioides difficile</name>
    <name type="common">Peptoclostridium difficile</name>
    <dbReference type="NCBI Taxonomy" id="1496"/>
    <lineage>
        <taxon>Bacteria</taxon>
        <taxon>Bacillati</taxon>
        <taxon>Bacillota</taxon>
        <taxon>Clostridia</taxon>
        <taxon>Peptostreptococcales</taxon>
        <taxon>Peptostreptococcaceae</taxon>
        <taxon>Clostridioides</taxon>
    </lineage>
</organism>
<feature type="chain" id="PRO_5019192240" evidence="4">
    <location>
        <begin position="31"/>
        <end position="720"/>
    </location>
</feature>
<evidence type="ECO:0000256" key="4">
    <source>
        <dbReference type="SAM" id="SignalP"/>
    </source>
</evidence>
<feature type="region of interest" description="Disordered" evidence="3">
    <location>
        <begin position="42"/>
        <end position="106"/>
    </location>
</feature>
<dbReference type="CDD" id="cd00146">
    <property type="entry name" value="PKD"/>
    <property type="match status" value="1"/>
</dbReference>
<dbReference type="InterPro" id="IPR032675">
    <property type="entry name" value="LRR_dom_sf"/>
</dbReference>
<dbReference type="InterPro" id="IPR013783">
    <property type="entry name" value="Ig-like_fold"/>
</dbReference>
<dbReference type="EMBL" id="HG002387">
    <property type="protein sequence ID" value="CDF47124.1"/>
    <property type="molecule type" value="Genomic_DNA"/>
</dbReference>
<dbReference type="Gene3D" id="2.60.40.10">
    <property type="entry name" value="Immunoglobulins"/>
    <property type="match status" value="2"/>
</dbReference>
<evidence type="ECO:0000256" key="2">
    <source>
        <dbReference type="ARBA" id="ARBA00022737"/>
    </source>
</evidence>
<dbReference type="InterPro" id="IPR032179">
    <property type="entry name" value="Cry22Aa_Ig-like"/>
</dbReference>
<keyword evidence="1" id="KW-0433">Leucine-rich repeat</keyword>
<dbReference type="PANTHER" id="PTHR47566:SF1">
    <property type="entry name" value="PROTEIN NUD1"/>
    <property type="match status" value="1"/>
</dbReference>
<evidence type="ECO:0000259" key="5">
    <source>
        <dbReference type="Pfam" id="PF16403"/>
    </source>
</evidence>
<dbReference type="SUPFAM" id="SSF52058">
    <property type="entry name" value="L domain-like"/>
    <property type="match status" value="1"/>
</dbReference>
<accession>W0UUF9</accession>
<proteinExistence type="predicted"/>
<dbReference type="RefSeq" id="WP_021361842.1">
    <property type="nucleotide sequence ID" value="NZ_BAABSG010000012.1"/>
</dbReference>
<dbReference type="GeneID" id="64019352"/>
<reference evidence="6" key="1">
    <citation type="submission" date="2013-04" db="EMBL/GenBank/DDBJ databases">
        <authorList>
            <person name="Dingle K."/>
        </authorList>
    </citation>
    <scope>NUCLEOTIDE SEQUENCE</scope>
    <source>
        <strain evidence="6">Ox42</strain>
    </source>
</reference>
<dbReference type="InterPro" id="IPR052574">
    <property type="entry name" value="CDIRP"/>
</dbReference>
<dbReference type="PANTHER" id="PTHR47566">
    <property type="match status" value="1"/>
</dbReference>
<dbReference type="Gene3D" id="3.80.10.10">
    <property type="entry name" value="Ribonuclease Inhibitor"/>
    <property type="match status" value="1"/>
</dbReference>
<feature type="compositionally biased region" description="Low complexity" evidence="3">
    <location>
        <begin position="644"/>
        <end position="661"/>
    </location>
</feature>
<evidence type="ECO:0000256" key="1">
    <source>
        <dbReference type="ARBA" id="ARBA00022614"/>
    </source>
</evidence>
<reference evidence="6" key="2">
    <citation type="submission" date="2014-01" db="EMBL/GenBank/DDBJ databases">
        <title>Evolutionary History of the Clostridium difficile Pathogenicity Locus.</title>
        <authorList>
            <person name="Dingle K.E."/>
            <person name="Elliott B."/>
            <person name="Robinson E."/>
            <person name="Griffiths D."/>
            <person name="Eyre D.W."/>
            <person name="Stoesser N."/>
            <person name="Vaughan A."/>
            <person name="Golubchik T."/>
            <person name="Fawley W.N."/>
            <person name="Wilcox M.H."/>
            <person name="Peto T.E."/>
            <person name="Walker A.S."/>
            <person name="Riley T.V."/>
            <person name="Crook D.W."/>
            <person name="Didelot X."/>
        </authorList>
    </citation>
    <scope>NUCLEOTIDE SEQUENCE</scope>
    <source>
        <strain evidence="6">Ox42</strain>
    </source>
</reference>
<evidence type="ECO:0000256" key="3">
    <source>
        <dbReference type="SAM" id="MobiDB-lite"/>
    </source>
</evidence>
<name>W0UUF9_CLODI</name>
<feature type="domain" description="Pesticidal crystal protein Cry22Aa Ig-like" evidence="5">
    <location>
        <begin position="565"/>
        <end position="634"/>
    </location>
</feature>
<feature type="signal peptide" evidence="4">
    <location>
        <begin position="1"/>
        <end position="30"/>
    </location>
</feature>
<protein>
    <submittedName>
        <fullName evidence="6">Putative cell surface protein</fullName>
    </submittedName>
</protein>
<dbReference type="Pfam" id="PF16403">
    <property type="entry name" value="Bact_surface_Ig-like"/>
    <property type="match status" value="2"/>
</dbReference>
<feature type="domain" description="Pesticidal crystal protein Cry22Aa Ig-like" evidence="5">
    <location>
        <begin position="481"/>
        <end position="550"/>
    </location>
</feature>
<feature type="compositionally biased region" description="Basic and acidic residues" evidence="3">
    <location>
        <begin position="93"/>
        <end position="106"/>
    </location>
</feature>
<feature type="region of interest" description="Disordered" evidence="3">
    <location>
        <begin position="636"/>
        <end position="670"/>
    </location>
</feature>
<keyword evidence="4" id="KW-0732">Signal</keyword>
<evidence type="ECO:0000313" key="6">
    <source>
        <dbReference type="EMBL" id="CDF47124.1"/>
    </source>
</evidence>
<dbReference type="GO" id="GO:0035591">
    <property type="term" value="F:signaling adaptor activity"/>
    <property type="evidence" value="ECO:0007669"/>
    <property type="project" value="TreeGrafter"/>
</dbReference>